<accession>A0A8J3R5T8</accession>
<comment type="caution">
    <text evidence="2">The sequence shown here is derived from an EMBL/GenBank/DDBJ whole genome shotgun (WGS) entry which is preliminary data.</text>
</comment>
<feature type="region of interest" description="Disordered" evidence="1">
    <location>
        <begin position="1"/>
        <end position="22"/>
    </location>
</feature>
<protein>
    <submittedName>
        <fullName evidence="2">Uncharacterized protein</fullName>
    </submittedName>
</protein>
<evidence type="ECO:0000313" key="3">
    <source>
        <dbReference type="Proteomes" id="UP000610966"/>
    </source>
</evidence>
<gene>
    <name evidence="2" type="ORF">Mth01_01250</name>
</gene>
<name>A0A8J3R5T8_9ACTN</name>
<reference evidence="2" key="1">
    <citation type="submission" date="2021-01" db="EMBL/GenBank/DDBJ databases">
        <title>Whole genome shotgun sequence of Sphaerimonospora thailandensis NBRC 107569.</title>
        <authorList>
            <person name="Komaki H."/>
            <person name="Tamura T."/>
        </authorList>
    </citation>
    <scope>NUCLEOTIDE SEQUENCE</scope>
    <source>
        <strain evidence="2">NBRC 107569</strain>
    </source>
</reference>
<keyword evidence="3" id="KW-1185">Reference proteome</keyword>
<organism evidence="2 3">
    <name type="scientific">Sphaerimonospora thailandensis</name>
    <dbReference type="NCBI Taxonomy" id="795644"/>
    <lineage>
        <taxon>Bacteria</taxon>
        <taxon>Bacillati</taxon>
        <taxon>Actinomycetota</taxon>
        <taxon>Actinomycetes</taxon>
        <taxon>Streptosporangiales</taxon>
        <taxon>Streptosporangiaceae</taxon>
        <taxon>Sphaerimonospora</taxon>
    </lineage>
</organism>
<dbReference type="EMBL" id="BOOG01000003">
    <property type="protein sequence ID" value="GIH67872.1"/>
    <property type="molecule type" value="Genomic_DNA"/>
</dbReference>
<sequence length="73" mass="7399">MTGLGAQPRPARPDEEPAGLRPQVICPVGDIHIPRLTPASRLTQRDRARAGLAVLSALPAAGLPVSGPGMAAG</sequence>
<evidence type="ECO:0000256" key="1">
    <source>
        <dbReference type="SAM" id="MobiDB-lite"/>
    </source>
</evidence>
<evidence type="ECO:0000313" key="2">
    <source>
        <dbReference type="EMBL" id="GIH67872.1"/>
    </source>
</evidence>
<dbReference type="AlphaFoldDB" id="A0A8J3R5T8"/>
<proteinExistence type="predicted"/>
<dbReference type="Proteomes" id="UP000610966">
    <property type="component" value="Unassembled WGS sequence"/>
</dbReference>